<dbReference type="CDD" id="cd06354">
    <property type="entry name" value="PBP1_PrnA-like"/>
    <property type="match status" value="1"/>
</dbReference>
<evidence type="ECO:0000259" key="6">
    <source>
        <dbReference type="Pfam" id="PF02608"/>
    </source>
</evidence>
<dbReference type="Proteomes" id="UP000250134">
    <property type="component" value="Chromosome"/>
</dbReference>
<feature type="domain" description="ABC transporter substrate-binding protein PnrA-like" evidence="6">
    <location>
        <begin position="270"/>
        <end position="418"/>
    </location>
</feature>
<evidence type="ECO:0000256" key="4">
    <source>
        <dbReference type="ARBA" id="ARBA00023136"/>
    </source>
</evidence>
<evidence type="ECO:0000256" key="2">
    <source>
        <dbReference type="ARBA" id="ARBA00022475"/>
    </source>
</evidence>
<dbReference type="RefSeq" id="WP_088885200.1">
    <property type="nucleotide sequence ID" value="NZ_CP014855.1"/>
</dbReference>
<keyword evidence="4" id="KW-0472">Membrane</keyword>
<protein>
    <submittedName>
        <fullName evidence="7">BMP family ABC transporter substrate-binding protein</fullName>
    </submittedName>
</protein>
<keyword evidence="3" id="KW-0732">Signal</keyword>
<comment type="subcellular location">
    <subcellularLocation>
        <location evidence="1">Cell membrane</location>
    </subcellularLocation>
</comment>
<accession>A0A2Z2M8R1</accession>
<keyword evidence="8" id="KW-1185">Reference proteome</keyword>
<dbReference type="InterPro" id="IPR003760">
    <property type="entry name" value="PnrA-like"/>
</dbReference>
<dbReference type="KEGG" id="tgg:A3K92_04910"/>
<dbReference type="AlphaFoldDB" id="A0A2Z2M8R1"/>
<dbReference type="PROSITE" id="PS51257">
    <property type="entry name" value="PROKAR_LIPOPROTEIN"/>
    <property type="match status" value="1"/>
</dbReference>
<evidence type="ECO:0000256" key="1">
    <source>
        <dbReference type="ARBA" id="ARBA00004236"/>
    </source>
</evidence>
<dbReference type="Gene3D" id="3.40.50.2300">
    <property type="match status" value="2"/>
</dbReference>
<evidence type="ECO:0000313" key="8">
    <source>
        <dbReference type="Proteomes" id="UP000250134"/>
    </source>
</evidence>
<dbReference type="InterPro" id="IPR050957">
    <property type="entry name" value="BMP_lipoprotein"/>
</dbReference>
<name>A0A2Z2M8R1_THEGO</name>
<sequence length="430" mass="47497">MKKNLFAILLVGLMALSVVASGCISGGNSTETKINILYTYTGSFGDPAKGKQAAQAQLQQGAWVIYQVAGGTGLGVFEAVGDYLKANNKKMGPPFAIGVDSAQDWIKPGVIIASMMKRVDVGVYNAVKQAEENQFKGGVVELGLKEGGVKLSTIDDVKDMFDSLPADVREKKLQELGFKSEDEFIQFLEQTRKQVPDWIWQAVDDLQKQIVSGEIIVPKATAKDQIELLRKAQNWTIMEQYAKDWAANEPKPETYFDEKLNQRQNTKKIAIVYDVGGRGDLSFNDMAYMGAARAAKEFGLQLVELQSNSENDYLPNLRSLAKSGEYDIIIAVGFMMTNAVKQVASEYPNQRFVIIDGYDPEMPHNVQMVLFKENEGSALAGALASLIALNSGKDTIGIVLGMEIPVLYKFEGGYRFGAYWALDYYKNHKQ</sequence>
<reference evidence="7 8" key="1">
    <citation type="submission" date="2016-03" db="EMBL/GenBank/DDBJ databases">
        <title>Complete genome sequence of Thermococcus gorgonarius.</title>
        <authorList>
            <person name="Oger P.M."/>
        </authorList>
    </citation>
    <scope>NUCLEOTIDE SEQUENCE [LARGE SCALE GENOMIC DNA]</scope>
    <source>
        <strain evidence="7 8">W-12</strain>
    </source>
</reference>
<keyword evidence="2" id="KW-1003">Cell membrane</keyword>
<dbReference type="EMBL" id="CP014855">
    <property type="protein sequence ID" value="ASJ00865.1"/>
    <property type="molecule type" value="Genomic_DNA"/>
</dbReference>
<evidence type="ECO:0000256" key="3">
    <source>
        <dbReference type="ARBA" id="ARBA00022729"/>
    </source>
</evidence>
<dbReference type="PANTHER" id="PTHR34296:SF2">
    <property type="entry name" value="ABC TRANSPORTER GUANOSINE-BINDING PROTEIN NUPN"/>
    <property type="match status" value="1"/>
</dbReference>
<feature type="domain" description="ABC transporter substrate-binding protein PnrA-like" evidence="6">
    <location>
        <begin position="26"/>
        <end position="174"/>
    </location>
</feature>
<dbReference type="OrthoDB" id="26626at2157"/>
<keyword evidence="5" id="KW-0449">Lipoprotein</keyword>
<dbReference type="GeneID" id="88621804"/>
<dbReference type="PANTHER" id="PTHR34296">
    <property type="entry name" value="TRANSCRIPTIONAL ACTIVATOR PROTEIN MED"/>
    <property type="match status" value="1"/>
</dbReference>
<proteinExistence type="predicted"/>
<evidence type="ECO:0000313" key="7">
    <source>
        <dbReference type="EMBL" id="ASJ00865.1"/>
    </source>
</evidence>
<dbReference type="Pfam" id="PF02608">
    <property type="entry name" value="Bmp"/>
    <property type="match status" value="2"/>
</dbReference>
<gene>
    <name evidence="7" type="ORF">A3K92_04910</name>
</gene>
<evidence type="ECO:0000256" key="5">
    <source>
        <dbReference type="ARBA" id="ARBA00023288"/>
    </source>
</evidence>
<dbReference type="GO" id="GO:0005886">
    <property type="term" value="C:plasma membrane"/>
    <property type="evidence" value="ECO:0007669"/>
    <property type="project" value="UniProtKB-SubCell"/>
</dbReference>
<organism evidence="7 8">
    <name type="scientific">Thermococcus gorgonarius</name>
    <dbReference type="NCBI Taxonomy" id="71997"/>
    <lineage>
        <taxon>Archaea</taxon>
        <taxon>Methanobacteriati</taxon>
        <taxon>Methanobacteriota</taxon>
        <taxon>Thermococci</taxon>
        <taxon>Thermococcales</taxon>
        <taxon>Thermococcaceae</taxon>
        <taxon>Thermococcus</taxon>
    </lineage>
</organism>